<evidence type="ECO:0000313" key="3">
    <source>
        <dbReference type="EMBL" id="OAF67871.1"/>
    </source>
</evidence>
<accession>A0A177B2N7</accession>
<comment type="caution">
    <text evidence="3">The sequence shown here is derived from an EMBL/GenBank/DDBJ whole genome shotgun (WGS) entry which is preliminary data.</text>
</comment>
<dbReference type="InterPro" id="IPR011989">
    <property type="entry name" value="ARM-like"/>
</dbReference>
<keyword evidence="4" id="KW-1185">Reference proteome</keyword>
<feature type="domain" description="Importin subunit beta-1/Transportin-1-like TPR repeats" evidence="2">
    <location>
        <begin position="33"/>
        <end position="133"/>
    </location>
</feature>
<evidence type="ECO:0000259" key="2">
    <source>
        <dbReference type="Pfam" id="PF25574"/>
    </source>
</evidence>
<dbReference type="InterPro" id="IPR058584">
    <property type="entry name" value="IMB1_TNPO1-like_TPR"/>
</dbReference>
<evidence type="ECO:0000313" key="4">
    <source>
        <dbReference type="Proteomes" id="UP000078046"/>
    </source>
</evidence>
<organism evidence="3 4">
    <name type="scientific">Intoshia linei</name>
    <dbReference type="NCBI Taxonomy" id="1819745"/>
    <lineage>
        <taxon>Eukaryota</taxon>
        <taxon>Metazoa</taxon>
        <taxon>Spiralia</taxon>
        <taxon>Lophotrochozoa</taxon>
        <taxon>Mesozoa</taxon>
        <taxon>Orthonectida</taxon>
        <taxon>Rhopaluridae</taxon>
        <taxon>Intoshia</taxon>
    </lineage>
</organism>
<sequence>MPSKFGGKNQLTCWKFLPDVLFSISLTTYVKLRYDLLDTESTNEIREGCLEAFTGIMNCIKSASKNNIECVNEFQPYLHVIFKLIEDILKDDYRTDTSLKVSIGLIGDMCNGFGNVVYPYMQNESILDVLRKSKTSADKELKSVAVWASKEARKLKAVY</sequence>
<dbReference type="Gene3D" id="1.25.10.10">
    <property type="entry name" value="Leucine-rich Repeat Variant"/>
    <property type="match status" value="1"/>
</dbReference>
<gene>
    <name evidence="3" type="ORF">A3Q56_04377</name>
</gene>
<keyword evidence="1" id="KW-0677">Repeat</keyword>
<name>A0A177B2N7_9BILA</name>
<protein>
    <recommendedName>
        <fullName evidence="2">Importin subunit beta-1/Transportin-1-like TPR repeats domain-containing protein</fullName>
    </recommendedName>
</protein>
<reference evidence="3 4" key="1">
    <citation type="submission" date="2016-04" db="EMBL/GenBank/DDBJ databases">
        <title>The genome of Intoshia linei affirms orthonectids as highly simplified spiralians.</title>
        <authorList>
            <person name="Mikhailov K.V."/>
            <person name="Slusarev G.S."/>
            <person name="Nikitin M.A."/>
            <person name="Logacheva M.D."/>
            <person name="Penin A."/>
            <person name="Aleoshin V."/>
            <person name="Panchin Y.V."/>
        </authorList>
    </citation>
    <scope>NUCLEOTIDE SEQUENCE [LARGE SCALE GENOMIC DNA]</scope>
    <source>
        <strain evidence="3">Intl2013</strain>
        <tissue evidence="3">Whole animal</tissue>
    </source>
</reference>
<proteinExistence type="predicted"/>
<evidence type="ECO:0000256" key="1">
    <source>
        <dbReference type="ARBA" id="ARBA00022737"/>
    </source>
</evidence>
<dbReference type="Proteomes" id="UP000078046">
    <property type="component" value="Unassembled WGS sequence"/>
</dbReference>
<dbReference type="OrthoDB" id="10263328at2759"/>
<dbReference type="SUPFAM" id="SSF48371">
    <property type="entry name" value="ARM repeat"/>
    <property type="match status" value="1"/>
</dbReference>
<dbReference type="InterPro" id="IPR016024">
    <property type="entry name" value="ARM-type_fold"/>
</dbReference>
<dbReference type="AlphaFoldDB" id="A0A177B2N7"/>
<dbReference type="Pfam" id="PF25574">
    <property type="entry name" value="TPR_IMB1"/>
    <property type="match status" value="1"/>
</dbReference>
<dbReference type="EMBL" id="LWCA01000556">
    <property type="protein sequence ID" value="OAF67871.1"/>
    <property type="molecule type" value="Genomic_DNA"/>
</dbReference>